<evidence type="ECO:0000313" key="2">
    <source>
        <dbReference type="Proteomes" id="UP001054945"/>
    </source>
</evidence>
<reference evidence="1 2" key="1">
    <citation type="submission" date="2021-06" db="EMBL/GenBank/DDBJ databases">
        <title>Caerostris extrusa draft genome.</title>
        <authorList>
            <person name="Kono N."/>
            <person name="Arakawa K."/>
        </authorList>
    </citation>
    <scope>NUCLEOTIDE SEQUENCE [LARGE SCALE GENOMIC DNA]</scope>
</reference>
<dbReference type="Proteomes" id="UP001054945">
    <property type="component" value="Unassembled WGS sequence"/>
</dbReference>
<proteinExistence type="predicted"/>
<keyword evidence="2" id="KW-1185">Reference proteome</keyword>
<accession>A0AAV4VL40</accession>
<organism evidence="1 2">
    <name type="scientific">Caerostris extrusa</name>
    <name type="common">Bark spider</name>
    <name type="synonym">Caerostris bankana</name>
    <dbReference type="NCBI Taxonomy" id="172846"/>
    <lineage>
        <taxon>Eukaryota</taxon>
        <taxon>Metazoa</taxon>
        <taxon>Ecdysozoa</taxon>
        <taxon>Arthropoda</taxon>
        <taxon>Chelicerata</taxon>
        <taxon>Arachnida</taxon>
        <taxon>Araneae</taxon>
        <taxon>Araneomorphae</taxon>
        <taxon>Entelegynae</taxon>
        <taxon>Araneoidea</taxon>
        <taxon>Araneidae</taxon>
        <taxon>Caerostris</taxon>
    </lineage>
</organism>
<dbReference type="AlphaFoldDB" id="A0AAV4VL40"/>
<dbReference type="PROSITE" id="PS51257">
    <property type="entry name" value="PROKAR_LIPOPROTEIN"/>
    <property type="match status" value="1"/>
</dbReference>
<name>A0AAV4VL40_CAEEX</name>
<sequence length="83" mass="9767">MYWELDRSPLTHIGPGPWGFGCCCCCDPVYKVTKRSWPRFCVVSKVESSFVQWDKDYETYQYGPPPKYDGSKFLYLQHVPKYA</sequence>
<dbReference type="EMBL" id="BPLR01014718">
    <property type="protein sequence ID" value="GIY70753.1"/>
    <property type="molecule type" value="Genomic_DNA"/>
</dbReference>
<gene>
    <name evidence="1" type="ORF">CEXT_476641</name>
</gene>
<protein>
    <submittedName>
        <fullName evidence="1">Uncharacterized protein</fullName>
    </submittedName>
</protein>
<comment type="caution">
    <text evidence="1">The sequence shown here is derived from an EMBL/GenBank/DDBJ whole genome shotgun (WGS) entry which is preliminary data.</text>
</comment>
<evidence type="ECO:0000313" key="1">
    <source>
        <dbReference type="EMBL" id="GIY70753.1"/>
    </source>
</evidence>